<proteinExistence type="predicted"/>
<dbReference type="PROSITE" id="PS50132">
    <property type="entry name" value="RGS"/>
    <property type="match status" value="1"/>
</dbReference>
<evidence type="ECO:0000313" key="2">
    <source>
        <dbReference type="EMBL" id="ORY36428.1"/>
    </source>
</evidence>
<dbReference type="InterPro" id="IPR036305">
    <property type="entry name" value="RGS_sf"/>
</dbReference>
<organism evidence="2 3">
    <name type="scientific">Rhizoclosmatium globosum</name>
    <dbReference type="NCBI Taxonomy" id="329046"/>
    <lineage>
        <taxon>Eukaryota</taxon>
        <taxon>Fungi</taxon>
        <taxon>Fungi incertae sedis</taxon>
        <taxon>Chytridiomycota</taxon>
        <taxon>Chytridiomycota incertae sedis</taxon>
        <taxon>Chytridiomycetes</taxon>
        <taxon>Chytridiales</taxon>
        <taxon>Chytriomycetaceae</taxon>
        <taxon>Rhizoclosmatium</taxon>
    </lineage>
</organism>
<dbReference type="InterPro" id="IPR016137">
    <property type="entry name" value="RGS"/>
</dbReference>
<dbReference type="InterPro" id="IPR044926">
    <property type="entry name" value="RGS_subdomain_2"/>
</dbReference>
<protein>
    <recommendedName>
        <fullName evidence="1">RGS domain-containing protein</fullName>
    </recommendedName>
</protein>
<sequence length="108" mass="12204">MDESEVAQIEKIRDTAREIIARFFTLGGERELNVPSNILKPLLTDVNEKQNVHPDVFKAALDNVLTMLRLSSFPNFYKQAIEKGPITLKYTLQQVLDDALHPPVSLKG</sequence>
<evidence type="ECO:0000259" key="1">
    <source>
        <dbReference type="PROSITE" id="PS50132"/>
    </source>
</evidence>
<feature type="domain" description="RGS" evidence="1">
    <location>
        <begin position="1"/>
        <end position="78"/>
    </location>
</feature>
<evidence type="ECO:0000313" key="3">
    <source>
        <dbReference type="Proteomes" id="UP000193642"/>
    </source>
</evidence>
<dbReference type="Pfam" id="PF00615">
    <property type="entry name" value="RGS"/>
    <property type="match status" value="1"/>
</dbReference>
<dbReference type="Proteomes" id="UP000193642">
    <property type="component" value="Unassembled WGS sequence"/>
</dbReference>
<keyword evidence="3" id="KW-1185">Reference proteome</keyword>
<dbReference type="AlphaFoldDB" id="A0A1Y2BNV1"/>
<reference evidence="2 3" key="1">
    <citation type="submission" date="2016-07" db="EMBL/GenBank/DDBJ databases">
        <title>Pervasive Adenine N6-methylation of Active Genes in Fungi.</title>
        <authorList>
            <consortium name="DOE Joint Genome Institute"/>
            <person name="Mondo S.J."/>
            <person name="Dannebaum R.O."/>
            <person name="Kuo R.C."/>
            <person name="Labutti K."/>
            <person name="Haridas S."/>
            <person name="Kuo A."/>
            <person name="Salamov A."/>
            <person name="Ahrendt S.R."/>
            <person name="Lipzen A."/>
            <person name="Sullivan W."/>
            <person name="Andreopoulos W.B."/>
            <person name="Clum A."/>
            <person name="Lindquist E."/>
            <person name="Daum C."/>
            <person name="Ramamoorthy G.K."/>
            <person name="Gryganskyi A."/>
            <person name="Culley D."/>
            <person name="Magnuson J.K."/>
            <person name="James T.Y."/>
            <person name="O'Malley M.A."/>
            <person name="Stajich J.E."/>
            <person name="Spatafora J.W."/>
            <person name="Visel A."/>
            <person name="Grigoriev I.V."/>
        </authorList>
    </citation>
    <scope>NUCLEOTIDE SEQUENCE [LARGE SCALE GENOMIC DNA]</scope>
    <source>
        <strain evidence="2 3">JEL800</strain>
    </source>
</reference>
<dbReference type="OrthoDB" id="10266999at2759"/>
<dbReference type="EMBL" id="MCGO01000055">
    <property type="protein sequence ID" value="ORY36428.1"/>
    <property type="molecule type" value="Genomic_DNA"/>
</dbReference>
<accession>A0A1Y2BNV1</accession>
<dbReference type="SUPFAM" id="SSF48097">
    <property type="entry name" value="Regulator of G-protein signaling, RGS"/>
    <property type="match status" value="1"/>
</dbReference>
<dbReference type="Gene3D" id="1.10.167.10">
    <property type="entry name" value="Regulator of G-protein Signalling 4, domain 2"/>
    <property type="match status" value="1"/>
</dbReference>
<name>A0A1Y2BNV1_9FUNG</name>
<comment type="caution">
    <text evidence="2">The sequence shown here is derived from an EMBL/GenBank/DDBJ whole genome shotgun (WGS) entry which is preliminary data.</text>
</comment>
<gene>
    <name evidence="2" type="ORF">BCR33DRAFT_476664</name>
</gene>